<proteinExistence type="inferred from homology"/>
<dbReference type="InterPro" id="IPR020568">
    <property type="entry name" value="Ribosomal_Su5_D2-typ_SF"/>
</dbReference>
<dbReference type="Proteomes" id="UP000823046">
    <property type="component" value="Unassembled WGS sequence"/>
</dbReference>
<evidence type="ECO:0000256" key="1">
    <source>
        <dbReference type="ARBA" id="ARBA00006678"/>
    </source>
</evidence>
<keyword evidence="5" id="KW-1185">Reference proteome</keyword>
<dbReference type="PANTHER" id="PTHR11953:SF0">
    <property type="entry name" value="EXOSOME COMPLEX COMPONENT RRP41"/>
    <property type="match status" value="1"/>
</dbReference>
<protein>
    <submittedName>
        <fullName evidence="4">3' exoribonuclease family, domain 1 domain-containing protein</fullName>
    </submittedName>
</protein>
<evidence type="ECO:0000259" key="2">
    <source>
        <dbReference type="Pfam" id="PF01138"/>
    </source>
</evidence>
<dbReference type="InterPro" id="IPR027408">
    <property type="entry name" value="PNPase/RNase_PH_dom_sf"/>
</dbReference>
<accession>A0ABQ7J672</accession>
<dbReference type="Pfam" id="PF01138">
    <property type="entry name" value="RNase_PH"/>
    <property type="match status" value="1"/>
</dbReference>
<organism evidence="4 5">
    <name type="scientific">Cardiosporidium cionae</name>
    <dbReference type="NCBI Taxonomy" id="476202"/>
    <lineage>
        <taxon>Eukaryota</taxon>
        <taxon>Sar</taxon>
        <taxon>Alveolata</taxon>
        <taxon>Apicomplexa</taxon>
        <taxon>Aconoidasida</taxon>
        <taxon>Nephromycida</taxon>
        <taxon>Cardiosporidium</taxon>
    </lineage>
</organism>
<dbReference type="SUPFAM" id="SSF55666">
    <property type="entry name" value="Ribonuclease PH domain 2-like"/>
    <property type="match status" value="1"/>
</dbReference>
<evidence type="ECO:0000313" key="5">
    <source>
        <dbReference type="Proteomes" id="UP000823046"/>
    </source>
</evidence>
<name>A0ABQ7J672_9APIC</name>
<dbReference type="InterPro" id="IPR001247">
    <property type="entry name" value="ExoRNase_PH_dom1"/>
</dbReference>
<evidence type="ECO:0000313" key="4">
    <source>
        <dbReference type="EMBL" id="KAF8819499.1"/>
    </source>
</evidence>
<dbReference type="PANTHER" id="PTHR11953">
    <property type="entry name" value="EXOSOME COMPLEX COMPONENT"/>
    <property type="match status" value="1"/>
</dbReference>
<dbReference type="EMBL" id="JADAQX010000722">
    <property type="protein sequence ID" value="KAF8819499.1"/>
    <property type="molecule type" value="Genomic_DNA"/>
</dbReference>
<dbReference type="Gene3D" id="3.30.230.70">
    <property type="entry name" value="GHMP Kinase, N-terminal domain"/>
    <property type="match status" value="1"/>
</dbReference>
<gene>
    <name evidence="4" type="ORF">IE077_000929</name>
</gene>
<dbReference type="InterPro" id="IPR050080">
    <property type="entry name" value="RNase_PH"/>
</dbReference>
<dbReference type="InterPro" id="IPR015847">
    <property type="entry name" value="ExoRNase_PH_dom2"/>
</dbReference>
<feature type="domain" description="Exoribonuclease phosphorolytic" evidence="2">
    <location>
        <begin position="21"/>
        <end position="150"/>
    </location>
</feature>
<dbReference type="Pfam" id="PF03725">
    <property type="entry name" value="RNase_PH_C"/>
    <property type="match status" value="1"/>
</dbReference>
<dbReference type="InterPro" id="IPR036345">
    <property type="entry name" value="ExoRNase_PH_dom2_sf"/>
</dbReference>
<dbReference type="SUPFAM" id="SSF54211">
    <property type="entry name" value="Ribosomal protein S5 domain 2-like"/>
    <property type="match status" value="1"/>
</dbReference>
<sequence>MSRLDFISPEGFRIDGRRLHELRTTQCKLECMTVSAHGSSYFEIGNTRVLAYVYGPSEAKKRSDSHMKGTLHCEVILAAYSTTDRKQRSKKDRQTEEYALTATETFENLILLSLYPRSQIQIFVYLLEMDGGVRSAILNACCLALADAGIAMKELVSACSVTFIDNRVLTDPNSIELNAGGAEVTMAIESNSEKLLCVELNSRFPTETLENMYEACRLGCKEILEVMKAAIKEKALTRLQGMHSFHR</sequence>
<evidence type="ECO:0000259" key="3">
    <source>
        <dbReference type="Pfam" id="PF03725"/>
    </source>
</evidence>
<comment type="similarity">
    <text evidence="1">Belongs to the RNase PH family.</text>
</comment>
<feature type="domain" description="Exoribonuclease phosphorolytic" evidence="3">
    <location>
        <begin position="155"/>
        <end position="214"/>
    </location>
</feature>
<reference evidence="4 5" key="1">
    <citation type="journal article" date="2020" name="bioRxiv">
        <title>Metabolic contributions of an alphaproteobacterial endosymbiont in the apicomplexan Cardiosporidium cionae.</title>
        <authorList>
            <person name="Hunter E.S."/>
            <person name="Paight C.J."/>
            <person name="Lane C.E."/>
        </authorList>
    </citation>
    <scope>NUCLEOTIDE SEQUENCE [LARGE SCALE GENOMIC DNA]</scope>
    <source>
        <strain evidence="4">ESH_2018</strain>
    </source>
</reference>
<comment type="caution">
    <text evidence="4">The sequence shown here is derived from an EMBL/GenBank/DDBJ whole genome shotgun (WGS) entry which is preliminary data.</text>
</comment>